<dbReference type="Proteomes" id="UP000406256">
    <property type="component" value="Unassembled WGS sequence"/>
</dbReference>
<reference evidence="1 2" key="1">
    <citation type="submission" date="2019-08" db="EMBL/GenBank/DDBJ databases">
        <authorList>
            <person name="Peeters C."/>
        </authorList>
    </citation>
    <scope>NUCLEOTIDE SEQUENCE [LARGE SCALE GENOMIC DNA]</scope>
    <source>
        <strain evidence="1 2">LMG 31108</strain>
    </source>
</reference>
<proteinExistence type="predicted"/>
<sequence>MGGELGQRRLKNVTVRLLQLIERRSGLSPEVLEQRYDFGLRGTFDVETGQEWKRYAHEPSEDRRKNQALSIYRLRQVAADAVTMQHVTLEDLRELGVLQLLDENNPRSRFKREQKALHDFQTGLKRLSEGKLPLASGGVKGGRPRKLAQASIAERLESYSSWLARLACLGGVVFEDRDSVADQDLWLQQLAADEGRSIEDADYALLADCDWPFDPTRPTGAALTRLRIRFAGGNVGEPWCPKCRPIEMKWSHLFVEPWARISAATATDAELDLFFQSVERELSKSLNASTTY</sequence>
<protein>
    <submittedName>
        <fullName evidence="1">Uncharacterized protein</fullName>
    </submittedName>
</protein>
<evidence type="ECO:0000313" key="2">
    <source>
        <dbReference type="Proteomes" id="UP000406256"/>
    </source>
</evidence>
<accession>A0A5E4THG6</accession>
<dbReference type="EMBL" id="CABPSB010000003">
    <property type="protein sequence ID" value="VVD86971.1"/>
    <property type="molecule type" value="Genomic_DNA"/>
</dbReference>
<gene>
    <name evidence="1" type="ORF">PAN31108_01423</name>
</gene>
<dbReference type="RefSeq" id="WP_150668158.1">
    <property type="nucleotide sequence ID" value="NZ_CABPSB010000003.1"/>
</dbReference>
<dbReference type="OrthoDB" id="9132546at2"/>
<name>A0A5E4THG6_9BURK</name>
<organism evidence="1 2">
    <name type="scientific">Pandoraea anhela</name>
    <dbReference type="NCBI Taxonomy" id="2508295"/>
    <lineage>
        <taxon>Bacteria</taxon>
        <taxon>Pseudomonadati</taxon>
        <taxon>Pseudomonadota</taxon>
        <taxon>Betaproteobacteria</taxon>
        <taxon>Burkholderiales</taxon>
        <taxon>Burkholderiaceae</taxon>
        <taxon>Pandoraea</taxon>
    </lineage>
</organism>
<keyword evidence="2" id="KW-1185">Reference proteome</keyword>
<evidence type="ECO:0000313" key="1">
    <source>
        <dbReference type="EMBL" id="VVD86971.1"/>
    </source>
</evidence>
<dbReference type="AlphaFoldDB" id="A0A5E4THG6"/>